<comment type="caution">
    <text evidence="1">The sequence shown here is derived from an EMBL/GenBank/DDBJ whole genome shotgun (WGS) entry which is preliminary data.</text>
</comment>
<accession>A0A1F6FG84</accession>
<organism evidence="1 2">
    <name type="scientific">Candidatus Kaiserbacteria bacterium RIFCSPLOWO2_12_FULL_45_26</name>
    <dbReference type="NCBI Taxonomy" id="1798525"/>
    <lineage>
        <taxon>Bacteria</taxon>
        <taxon>Candidatus Kaiseribacteriota</taxon>
    </lineage>
</organism>
<evidence type="ECO:0000313" key="2">
    <source>
        <dbReference type="Proteomes" id="UP000177325"/>
    </source>
</evidence>
<dbReference type="AlphaFoldDB" id="A0A1F6FG84"/>
<dbReference type="STRING" id="1798525.A3G90_02185"/>
<name>A0A1F6FG84_9BACT</name>
<gene>
    <name evidence="1" type="ORF">A3G90_02185</name>
</gene>
<proteinExistence type="predicted"/>
<dbReference type="Proteomes" id="UP000177325">
    <property type="component" value="Unassembled WGS sequence"/>
</dbReference>
<protein>
    <recommendedName>
        <fullName evidence="3">Transglutaminase-like domain-containing protein</fullName>
    </recommendedName>
</protein>
<sequence length="304" mass="34649">MEKYRQPKQQFLTGAELLERNEAGRERYKLKAGAYQFEFGFRNFGEHEDDWLSRASDRASDWETPFTFDYEHPKVAEFTKNLFQGESSFASPEAVRALADRLGQLIRSMGINEPEYNNSLSDIVTSGKGMCDAKSVLFGSLLARHTNLKAQAIIGQYGKVHERVSHPFHHQWMRISDGTHVYLFDPMYKRFATFENEGDAFYPLDEEDSHFSNLTPACYPAAKLMTQMGISRFGGVQVVESNSGDSHEIYVSSEESLPVQLSNNATFSFEIDKEKEFEIFDGAIKTGSDETALYFPIKGFRELK</sequence>
<reference evidence="1 2" key="1">
    <citation type="journal article" date="2016" name="Nat. Commun.">
        <title>Thousands of microbial genomes shed light on interconnected biogeochemical processes in an aquifer system.</title>
        <authorList>
            <person name="Anantharaman K."/>
            <person name="Brown C.T."/>
            <person name="Hug L.A."/>
            <person name="Sharon I."/>
            <person name="Castelle C.J."/>
            <person name="Probst A.J."/>
            <person name="Thomas B.C."/>
            <person name="Singh A."/>
            <person name="Wilkins M.J."/>
            <person name="Karaoz U."/>
            <person name="Brodie E.L."/>
            <person name="Williams K.H."/>
            <person name="Hubbard S.S."/>
            <person name="Banfield J.F."/>
        </authorList>
    </citation>
    <scope>NUCLEOTIDE SEQUENCE [LARGE SCALE GENOMIC DNA]</scope>
</reference>
<dbReference type="EMBL" id="MFMM01000001">
    <property type="protein sequence ID" value="OGG84865.1"/>
    <property type="molecule type" value="Genomic_DNA"/>
</dbReference>
<evidence type="ECO:0008006" key="3">
    <source>
        <dbReference type="Google" id="ProtNLM"/>
    </source>
</evidence>
<evidence type="ECO:0000313" key="1">
    <source>
        <dbReference type="EMBL" id="OGG84865.1"/>
    </source>
</evidence>